<protein>
    <submittedName>
        <fullName evidence="2">Uncharacterized protein</fullName>
    </submittedName>
</protein>
<feature type="region of interest" description="Disordered" evidence="1">
    <location>
        <begin position="579"/>
        <end position="648"/>
    </location>
</feature>
<gene>
    <name evidence="2" type="ORF">BN1204_012310</name>
</gene>
<evidence type="ECO:0000256" key="1">
    <source>
        <dbReference type="SAM" id="MobiDB-lite"/>
    </source>
</evidence>
<feature type="compositionally biased region" description="Low complexity" evidence="1">
    <location>
        <begin position="26"/>
        <end position="87"/>
    </location>
</feature>
<reference evidence="2" key="1">
    <citation type="journal article" date="2015" name="PLoS ONE">
        <title>Comprehensive Evaluation of Toxoplasma gondii VEG and Neospora caninum LIV Genomes with Tachyzoite Stage Transcriptome and Proteome Defines Novel Transcript Features.</title>
        <authorList>
            <person name="Ramaprasad A."/>
            <person name="Mourier T."/>
            <person name="Naeem R."/>
            <person name="Malas T.B."/>
            <person name="Moussa E."/>
            <person name="Panigrahi A."/>
            <person name="Vermont S.J."/>
            <person name="Otto T.D."/>
            <person name="Wastling J."/>
            <person name="Pain A."/>
        </authorList>
    </citation>
    <scope>NUCLEOTIDE SEQUENCE</scope>
    <source>
        <strain evidence="2">Liverpool</strain>
    </source>
</reference>
<dbReference type="AlphaFoldDB" id="A0A0F7U8I7"/>
<accession>A0A0F7U8I7</accession>
<evidence type="ECO:0000313" key="2">
    <source>
        <dbReference type="EMBL" id="CEL65381.1"/>
    </source>
</evidence>
<organism evidence="2">
    <name type="scientific">Neospora caninum (strain Liverpool)</name>
    <dbReference type="NCBI Taxonomy" id="572307"/>
    <lineage>
        <taxon>Eukaryota</taxon>
        <taxon>Sar</taxon>
        <taxon>Alveolata</taxon>
        <taxon>Apicomplexa</taxon>
        <taxon>Conoidasida</taxon>
        <taxon>Coccidia</taxon>
        <taxon>Eucoccidiorida</taxon>
        <taxon>Eimeriorina</taxon>
        <taxon>Sarcocystidae</taxon>
        <taxon>Neospora</taxon>
    </lineage>
</organism>
<feature type="region of interest" description="Disordered" evidence="1">
    <location>
        <begin position="221"/>
        <end position="251"/>
    </location>
</feature>
<feature type="compositionally biased region" description="Low complexity" evidence="1">
    <location>
        <begin position="327"/>
        <end position="346"/>
    </location>
</feature>
<feature type="compositionally biased region" description="Basic and acidic residues" evidence="1">
    <location>
        <begin position="221"/>
        <end position="232"/>
    </location>
</feature>
<feature type="compositionally biased region" description="Basic and acidic residues" evidence="1">
    <location>
        <begin position="121"/>
        <end position="134"/>
    </location>
</feature>
<feature type="region of interest" description="Disordered" evidence="1">
    <location>
        <begin position="327"/>
        <end position="347"/>
    </location>
</feature>
<feature type="compositionally biased region" description="Low complexity" evidence="1">
    <location>
        <begin position="105"/>
        <end position="120"/>
    </location>
</feature>
<feature type="compositionally biased region" description="Basic and acidic residues" evidence="1">
    <location>
        <begin position="142"/>
        <end position="175"/>
    </location>
</feature>
<feature type="compositionally biased region" description="Polar residues" evidence="1">
    <location>
        <begin position="639"/>
        <end position="648"/>
    </location>
</feature>
<sequence>MSQQSSWRSRRGLRYCPRETDPWGISAVRSSSSLSSPSSAPLAVSSSSFPASSPSSFPFVSPSSLRQSHRSPAACPSPASWPHSPASETNPAWGQSREKAIFPPAALDASDASLSAAESEATLRDEDDAREHSGTRRSARNLQDERRTRREERADPAGMPDERRPPQDSEAKNRQSHFDTALYEAFQDGASFAQMPWRVLDASQPWLLKGRLGAACERTELASEEGRLENRSRSPSWSSSREATGASGLDAGRRDENDSWKLLLLLTDCRFCWAAGFAAADLARLQTSSLSPAAFAISAEALPRLLYRLLLSRPSPKSLSIQVVSSSSLSSPSSASSSLPSSASKSFPCDARDPAFEKELVVSALLDGVLPVRFRLPLSLLPQASPLLRQQLYLPCLALLRLYQSLLLRLQSQLLSRASAGQLSEEETAARAEATLTQLIQREVDARLCPVTAFPDPETPGDSLSARHVEVLTFSPWPSIDIAQACRCLRGDAPLSQNEAFAEQGCETAPPASDWTMPTAVAYFALTRRLLPPRCSTPEEFRASAALRAQFVGSETLQREAHSVRTACKRKVWREGDTFIGTGEGATASAEAQGDSPPRGGAAASRWREKEGIIPATKIVKNRKRERETPETRRRLRFSGNSPGGNQV</sequence>
<proteinExistence type="predicted"/>
<name>A0A0F7U8I7_NEOCL</name>
<feature type="compositionally biased region" description="Low complexity" evidence="1">
    <location>
        <begin position="585"/>
        <end position="594"/>
    </location>
</feature>
<dbReference type="EMBL" id="LN714479">
    <property type="protein sequence ID" value="CEL65381.1"/>
    <property type="molecule type" value="Genomic_DNA"/>
</dbReference>
<feature type="region of interest" description="Disordered" evidence="1">
    <location>
        <begin position="1"/>
        <end position="175"/>
    </location>
</feature>